<evidence type="ECO:0000313" key="2">
    <source>
        <dbReference type="EMBL" id="MBA0086805.1"/>
    </source>
</evidence>
<feature type="region of interest" description="Disordered" evidence="1">
    <location>
        <begin position="1"/>
        <end position="26"/>
    </location>
</feature>
<accession>A0A7V8SXW8</accession>
<sequence length="73" mass="8078">MQTLADRLSVKTSRPSCNQDDGGLDRNPIWSAVDKRITALMPVDTAEAQKAQNQVIFLETSPGELRRRVPVGK</sequence>
<keyword evidence="3" id="KW-1185">Reference proteome</keyword>
<name>A0A7V8SXW8_9BACT</name>
<reference evidence="2" key="1">
    <citation type="submission" date="2020-06" db="EMBL/GenBank/DDBJ databases">
        <title>Legume-microbial interactions unlock mineral nutrients during tropical forest succession.</title>
        <authorList>
            <person name="Epihov D.Z."/>
        </authorList>
    </citation>
    <scope>NUCLEOTIDE SEQUENCE [LARGE SCALE GENOMIC DNA]</scope>
    <source>
        <strain evidence="2">Pan2503</strain>
    </source>
</reference>
<comment type="caution">
    <text evidence="2">The sequence shown here is derived from an EMBL/GenBank/DDBJ whole genome shotgun (WGS) entry which is preliminary data.</text>
</comment>
<organism evidence="2 3">
    <name type="scientific">Candidatus Acidiferrum panamense</name>
    <dbReference type="NCBI Taxonomy" id="2741543"/>
    <lineage>
        <taxon>Bacteria</taxon>
        <taxon>Pseudomonadati</taxon>
        <taxon>Acidobacteriota</taxon>
        <taxon>Terriglobia</taxon>
        <taxon>Candidatus Acidiferrales</taxon>
        <taxon>Candidatus Acidiferrum</taxon>
    </lineage>
</organism>
<evidence type="ECO:0000313" key="3">
    <source>
        <dbReference type="Proteomes" id="UP000567293"/>
    </source>
</evidence>
<gene>
    <name evidence="2" type="ORF">HRJ53_17630</name>
</gene>
<proteinExistence type="predicted"/>
<feature type="compositionally biased region" description="Polar residues" evidence="1">
    <location>
        <begin position="10"/>
        <end position="19"/>
    </location>
</feature>
<dbReference type="AlphaFoldDB" id="A0A7V8SXW8"/>
<protein>
    <submittedName>
        <fullName evidence="2">Uncharacterized protein</fullName>
    </submittedName>
</protein>
<dbReference type="Proteomes" id="UP000567293">
    <property type="component" value="Unassembled WGS sequence"/>
</dbReference>
<evidence type="ECO:0000256" key="1">
    <source>
        <dbReference type="SAM" id="MobiDB-lite"/>
    </source>
</evidence>
<dbReference type="EMBL" id="JACDQQ010001685">
    <property type="protein sequence ID" value="MBA0086805.1"/>
    <property type="molecule type" value="Genomic_DNA"/>
</dbReference>